<evidence type="ECO:0000256" key="2">
    <source>
        <dbReference type="SAM" id="MobiDB-lite"/>
    </source>
</evidence>
<gene>
    <name evidence="3" type="ORF">BKA12_000780</name>
</gene>
<dbReference type="AlphaFoldDB" id="A0A7W8YAL0"/>
<reference evidence="3 4" key="1">
    <citation type="submission" date="2020-08" db="EMBL/GenBank/DDBJ databases">
        <title>Sequencing the genomes of 1000 actinobacteria strains.</title>
        <authorList>
            <person name="Klenk H.-P."/>
        </authorList>
    </citation>
    <scope>NUCLEOTIDE SEQUENCE [LARGE SCALE GENOMIC DNA]</scope>
    <source>
        <strain evidence="3 4">DSM 23694</strain>
    </source>
</reference>
<name>A0A7W8YAL0_9MICC</name>
<dbReference type="Gene3D" id="3.40.50.10170">
    <property type="match status" value="1"/>
</dbReference>
<sequence>MTEKNPKTRVPSWLERLRQSRATGPDNSDGPEHPSPRIAVVTDSGASLPSEFVSQHADRLVVVPMPLMIDGQIYAHDPENIERELALALALGKPVKTSRPAPGQFSQIYEELANRGFDGIVSLHLSGELSGTSDAARLAAESARIPVQVIDTRTAGLAEGYLVMDTVDFLENYDDAAFASATSPGKGASDSEPSEDARASSKLQSSESQASATSVPTDVSGASLEAATVADQKNQPSDPVQRAFAGVRALTGSLVPTIDFAVPSLDQLRAGGRISIAASVLGSLLSVKPILNIVDGKLQVRERVRTAPKVFARLLELAVQEAEKRGVPCRFGVQSFGNEEMARQLVRDLEAHTTYPVLLTSVSTVLAAHTGAGVLAICCAPARY</sequence>
<proteinExistence type="predicted"/>
<dbReference type="Pfam" id="PF02645">
    <property type="entry name" value="DegV"/>
    <property type="match status" value="2"/>
</dbReference>
<dbReference type="PANTHER" id="PTHR33434:SF2">
    <property type="entry name" value="FATTY ACID-BINDING PROTEIN TM_1468"/>
    <property type="match status" value="1"/>
</dbReference>
<dbReference type="PANTHER" id="PTHR33434">
    <property type="entry name" value="DEGV DOMAIN-CONTAINING PROTEIN DR_1986-RELATED"/>
    <property type="match status" value="1"/>
</dbReference>
<dbReference type="SUPFAM" id="SSF82549">
    <property type="entry name" value="DAK1/DegV-like"/>
    <property type="match status" value="2"/>
</dbReference>
<dbReference type="NCBIfam" id="TIGR00762">
    <property type="entry name" value="DegV"/>
    <property type="match status" value="1"/>
</dbReference>
<feature type="compositionally biased region" description="Low complexity" evidence="2">
    <location>
        <begin position="200"/>
        <end position="212"/>
    </location>
</feature>
<dbReference type="Proteomes" id="UP000523863">
    <property type="component" value="Unassembled WGS sequence"/>
</dbReference>
<comment type="caution">
    <text evidence="3">The sequence shown here is derived from an EMBL/GenBank/DDBJ whole genome shotgun (WGS) entry which is preliminary data.</text>
</comment>
<dbReference type="GO" id="GO:0008289">
    <property type="term" value="F:lipid binding"/>
    <property type="evidence" value="ECO:0007669"/>
    <property type="project" value="UniProtKB-KW"/>
</dbReference>
<keyword evidence="1" id="KW-0446">Lipid-binding</keyword>
<dbReference type="EMBL" id="JACHBL010000001">
    <property type="protein sequence ID" value="MBB5597700.1"/>
    <property type="molecule type" value="Genomic_DNA"/>
</dbReference>
<dbReference type="InterPro" id="IPR003797">
    <property type="entry name" value="DegV"/>
</dbReference>
<evidence type="ECO:0000256" key="1">
    <source>
        <dbReference type="ARBA" id="ARBA00023121"/>
    </source>
</evidence>
<dbReference type="PROSITE" id="PS51482">
    <property type="entry name" value="DEGV"/>
    <property type="match status" value="1"/>
</dbReference>
<protein>
    <submittedName>
        <fullName evidence="3">Fatty acid-binding protein DegV</fullName>
    </submittedName>
</protein>
<evidence type="ECO:0000313" key="4">
    <source>
        <dbReference type="Proteomes" id="UP000523863"/>
    </source>
</evidence>
<dbReference type="InterPro" id="IPR043168">
    <property type="entry name" value="DegV_C"/>
</dbReference>
<feature type="region of interest" description="Disordered" evidence="2">
    <location>
        <begin position="1"/>
        <end position="38"/>
    </location>
</feature>
<feature type="region of interest" description="Disordered" evidence="2">
    <location>
        <begin position="181"/>
        <end position="219"/>
    </location>
</feature>
<organism evidence="3 4">
    <name type="scientific">Neomicrococcus lactis</name>
    <dbReference type="NCBI Taxonomy" id="732241"/>
    <lineage>
        <taxon>Bacteria</taxon>
        <taxon>Bacillati</taxon>
        <taxon>Actinomycetota</taxon>
        <taxon>Actinomycetes</taxon>
        <taxon>Micrococcales</taxon>
        <taxon>Micrococcaceae</taxon>
        <taxon>Neomicrococcus</taxon>
    </lineage>
</organism>
<evidence type="ECO:0000313" key="3">
    <source>
        <dbReference type="EMBL" id="MBB5597700.1"/>
    </source>
</evidence>
<dbReference type="RefSeq" id="WP_183640828.1">
    <property type="nucleotide sequence ID" value="NZ_JACHBL010000001.1"/>
</dbReference>
<dbReference type="Gene3D" id="3.30.1180.10">
    <property type="match status" value="1"/>
</dbReference>
<accession>A0A7W8YAL0</accession>
<keyword evidence="4" id="KW-1185">Reference proteome</keyword>
<dbReference type="InterPro" id="IPR050270">
    <property type="entry name" value="DegV_domain_contain"/>
</dbReference>